<proteinExistence type="predicted"/>
<keyword evidence="2" id="KW-1185">Reference proteome</keyword>
<organism evidence="1 2">
    <name type="scientific">Cetraspora pellucida</name>
    <dbReference type="NCBI Taxonomy" id="1433469"/>
    <lineage>
        <taxon>Eukaryota</taxon>
        <taxon>Fungi</taxon>
        <taxon>Fungi incertae sedis</taxon>
        <taxon>Mucoromycota</taxon>
        <taxon>Glomeromycotina</taxon>
        <taxon>Glomeromycetes</taxon>
        <taxon>Diversisporales</taxon>
        <taxon>Gigasporaceae</taxon>
        <taxon>Cetraspora</taxon>
    </lineage>
</organism>
<accession>A0A9N9KBB0</accession>
<dbReference type="EMBL" id="CAJVQA010045591">
    <property type="protein sequence ID" value="CAG8817537.1"/>
    <property type="molecule type" value="Genomic_DNA"/>
</dbReference>
<dbReference type="AlphaFoldDB" id="A0A9N9KBB0"/>
<feature type="non-terminal residue" evidence="1">
    <location>
        <position position="1"/>
    </location>
</feature>
<dbReference type="OrthoDB" id="2370938at2759"/>
<evidence type="ECO:0000313" key="1">
    <source>
        <dbReference type="EMBL" id="CAG8817537.1"/>
    </source>
</evidence>
<gene>
    <name evidence="1" type="ORF">CPELLU_LOCUS19354</name>
</gene>
<reference evidence="1" key="1">
    <citation type="submission" date="2021-06" db="EMBL/GenBank/DDBJ databases">
        <authorList>
            <person name="Kallberg Y."/>
            <person name="Tangrot J."/>
            <person name="Rosling A."/>
        </authorList>
    </citation>
    <scope>NUCLEOTIDE SEQUENCE</scope>
    <source>
        <strain evidence="1">FL966</strain>
    </source>
</reference>
<comment type="caution">
    <text evidence="1">The sequence shown here is derived from an EMBL/GenBank/DDBJ whole genome shotgun (WGS) entry which is preliminary data.</text>
</comment>
<dbReference type="Proteomes" id="UP000789759">
    <property type="component" value="Unassembled WGS sequence"/>
</dbReference>
<evidence type="ECO:0000313" key="2">
    <source>
        <dbReference type="Proteomes" id="UP000789759"/>
    </source>
</evidence>
<sequence>YRIDFYMMDLVQGMYMMLYISQVQIPSSIKEMNLFVNELETLLKVREIFCNSFDALYSKLSTTTKSNFQTQYPWYSKV</sequence>
<protein>
    <submittedName>
        <fullName evidence="1">22101_t:CDS:1</fullName>
    </submittedName>
</protein>
<name>A0A9N9KBB0_9GLOM</name>